<accession>A0A2P2PUI2</accession>
<evidence type="ECO:0000313" key="2">
    <source>
        <dbReference type="EMBL" id="MBX58416.1"/>
    </source>
</evidence>
<proteinExistence type="predicted"/>
<name>A0A2P2PUI2_RHIMU</name>
<feature type="compositionally biased region" description="Polar residues" evidence="1">
    <location>
        <begin position="1"/>
        <end position="16"/>
    </location>
</feature>
<feature type="region of interest" description="Disordered" evidence="1">
    <location>
        <begin position="1"/>
        <end position="25"/>
    </location>
</feature>
<dbReference type="AlphaFoldDB" id="A0A2P2PUI2"/>
<evidence type="ECO:0000256" key="1">
    <source>
        <dbReference type="SAM" id="MobiDB-lite"/>
    </source>
</evidence>
<sequence>MILYTHNSTPRSNNGSLVHKTPPFPLQGPVKHPKLLESIRWVAQSTSHNSRPKGYNFMYLKKRHLERLFL</sequence>
<organism evidence="2">
    <name type="scientific">Rhizophora mucronata</name>
    <name type="common">Asiatic mangrove</name>
    <dbReference type="NCBI Taxonomy" id="61149"/>
    <lineage>
        <taxon>Eukaryota</taxon>
        <taxon>Viridiplantae</taxon>
        <taxon>Streptophyta</taxon>
        <taxon>Embryophyta</taxon>
        <taxon>Tracheophyta</taxon>
        <taxon>Spermatophyta</taxon>
        <taxon>Magnoliopsida</taxon>
        <taxon>eudicotyledons</taxon>
        <taxon>Gunneridae</taxon>
        <taxon>Pentapetalae</taxon>
        <taxon>rosids</taxon>
        <taxon>fabids</taxon>
        <taxon>Malpighiales</taxon>
        <taxon>Rhizophoraceae</taxon>
        <taxon>Rhizophora</taxon>
    </lineage>
</organism>
<dbReference type="EMBL" id="GGEC01077932">
    <property type="protein sequence ID" value="MBX58416.1"/>
    <property type="molecule type" value="Transcribed_RNA"/>
</dbReference>
<protein>
    <submittedName>
        <fullName evidence="2">Uncharacterized protein LOC105112075</fullName>
    </submittedName>
</protein>
<reference evidence="2" key="1">
    <citation type="submission" date="2018-02" db="EMBL/GenBank/DDBJ databases">
        <title>Rhizophora mucronata_Transcriptome.</title>
        <authorList>
            <person name="Meera S.P."/>
            <person name="Sreeshan A."/>
            <person name="Augustine A."/>
        </authorList>
    </citation>
    <scope>NUCLEOTIDE SEQUENCE</scope>
    <source>
        <tissue evidence="2">Leaf</tissue>
    </source>
</reference>